<name>A0A0E0KWN9_ORYPU</name>
<dbReference type="Proteomes" id="UP000026962">
    <property type="component" value="Chromosome 4"/>
</dbReference>
<keyword evidence="2" id="KW-1185">Reference proteome</keyword>
<evidence type="ECO:0000313" key="1">
    <source>
        <dbReference type="EnsemblPlants" id="OPUNC04G26800.1"/>
    </source>
</evidence>
<organism evidence="1">
    <name type="scientific">Oryza punctata</name>
    <name type="common">Red rice</name>
    <dbReference type="NCBI Taxonomy" id="4537"/>
    <lineage>
        <taxon>Eukaryota</taxon>
        <taxon>Viridiplantae</taxon>
        <taxon>Streptophyta</taxon>
        <taxon>Embryophyta</taxon>
        <taxon>Tracheophyta</taxon>
        <taxon>Spermatophyta</taxon>
        <taxon>Magnoliopsida</taxon>
        <taxon>Liliopsida</taxon>
        <taxon>Poales</taxon>
        <taxon>Poaceae</taxon>
        <taxon>BOP clade</taxon>
        <taxon>Oryzoideae</taxon>
        <taxon>Oryzeae</taxon>
        <taxon>Oryzinae</taxon>
        <taxon>Oryza</taxon>
    </lineage>
</organism>
<reference evidence="1" key="1">
    <citation type="submission" date="2015-04" db="UniProtKB">
        <authorList>
            <consortium name="EnsemblPlants"/>
        </authorList>
    </citation>
    <scope>IDENTIFICATION</scope>
</reference>
<dbReference type="HOGENOM" id="CLU_2100899_0_0_1"/>
<proteinExistence type="predicted"/>
<accession>A0A0E0KWN9</accession>
<protein>
    <submittedName>
        <fullName evidence="1">Uncharacterized protein</fullName>
    </submittedName>
</protein>
<dbReference type="EnsemblPlants" id="OPUNC04G26800.1">
    <property type="protein sequence ID" value="OPUNC04G26800.1"/>
    <property type="gene ID" value="OPUNC04G26800"/>
</dbReference>
<evidence type="ECO:0000313" key="2">
    <source>
        <dbReference type="Proteomes" id="UP000026962"/>
    </source>
</evidence>
<dbReference type="Gramene" id="OPUNC04G26800.1">
    <property type="protein sequence ID" value="OPUNC04G26800.1"/>
    <property type="gene ID" value="OPUNC04G26800"/>
</dbReference>
<sequence length="116" mass="12774">MKPRGRGAASATISFYSAPPKSPLIPRILIQSGWICFGFEVNEQGVEFSRTLLLRNRAPPDSERFGFGFEARNFRAAAGGALLLRFGVCPHHCVGRWWRCGGGRSFPGFGGRFDPN</sequence>
<dbReference type="AlphaFoldDB" id="A0A0E0KWN9"/>
<reference evidence="1" key="2">
    <citation type="submission" date="2018-05" db="EMBL/GenBank/DDBJ databases">
        <title>OpunRS2 (Oryza punctata Reference Sequence Version 2).</title>
        <authorList>
            <person name="Zhang J."/>
            <person name="Kudrna D."/>
            <person name="Lee S."/>
            <person name="Talag J."/>
            <person name="Welchert J."/>
            <person name="Wing R.A."/>
        </authorList>
    </citation>
    <scope>NUCLEOTIDE SEQUENCE [LARGE SCALE GENOMIC DNA]</scope>
</reference>